<gene>
    <name evidence="1" type="ORF">HMPREF9418_0583</name>
</gene>
<reference evidence="1 2" key="1">
    <citation type="submission" date="2011-05" db="EMBL/GenBank/DDBJ databases">
        <authorList>
            <person name="Muzny D."/>
            <person name="Qin X."/>
            <person name="Deng J."/>
            <person name="Jiang H."/>
            <person name="Liu Y."/>
            <person name="Qu J."/>
            <person name="Song X.-Z."/>
            <person name="Zhang L."/>
            <person name="Thornton R."/>
            <person name="Coyle M."/>
            <person name="Francisco L."/>
            <person name="Jackson L."/>
            <person name="Javaid M."/>
            <person name="Korchina V."/>
            <person name="Kovar C."/>
            <person name="Mata R."/>
            <person name="Mathew T."/>
            <person name="Ngo R."/>
            <person name="Nguyen L."/>
            <person name="Nguyen N."/>
            <person name="Okwuonu G."/>
            <person name="Ongeri F."/>
            <person name="Pham C."/>
            <person name="Simmons D."/>
            <person name="Wilczek-Boney K."/>
            <person name="Hale W."/>
            <person name="Jakkamsetti A."/>
            <person name="Pham P."/>
            <person name="Ruth R."/>
            <person name="San Lucas F."/>
            <person name="Warren J."/>
            <person name="Zhang J."/>
            <person name="Zhao Z."/>
            <person name="Zhou C."/>
            <person name="Zhu D."/>
            <person name="Lee S."/>
            <person name="Bess C."/>
            <person name="Blankenburg K."/>
            <person name="Forbes L."/>
            <person name="Fu Q."/>
            <person name="Gubbala S."/>
            <person name="Hirani K."/>
            <person name="Jayaseelan J.C."/>
            <person name="Lara F."/>
            <person name="Munidasa M."/>
            <person name="Palculict T."/>
            <person name="Patil S."/>
            <person name="Pu L.-L."/>
            <person name="Saada N."/>
            <person name="Tang L."/>
            <person name="Weissenberger G."/>
            <person name="Zhu Y."/>
            <person name="Hemphill L."/>
            <person name="Shang Y."/>
            <person name="Youmans B."/>
            <person name="Ayvaz T."/>
            <person name="Ross M."/>
            <person name="Santibanez J."/>
            <person name="Aqrawi P."/>
            <person name="Gross S."/>
            <person name="Joshi V."/>
            <person name="Fowler G."/>
            <person name="Nazareth L."/>
            <person name="Reid J."/>
            <person name="Worley K."/>
            <person name="Petrosino J."/>
            <person name="Highlander S."/>
            <person name="Gibbs R."/>
        </authorList>
    </citation>
    <scope>NUCLEOTIDE SEQUENCE [LARGE SCALE GENOMIC DNA]</scope>
    <source>
        <strain evidence="1 2">ATCC 33926</strain>
    </source>
</reference>
<name>A0AA36UKV8_9NEIS</name>
<sequence length="40" mass="4656">MPCVSKVFFHVAIVSNLCLKSPDSVQYRSMGLKIFRRQIR</sequence>
<accession>A0AA36UKV8</accession>
<comment type="caution">
    <text evidence="1">The sequence shown here is derived from an EMBL/GenBank/DDBJ whole genome shotgun (WGS) entry which is preliminary data.</text>
</comment>
<dbReference type="Proteomes" id="UP000004982">
    <property type="component" value="Unassembled WGS sequence"/>
</dbReference>
<dbReference type="AlphaFoldDB" id="A0AA36UKV8"/>
<proteinExistence type="predicted"/>
<evidence type="ECO:0000313" key="2">
    <source>
        <dbReference type="Proteomes" id="UP000004982"/>
    </source>
</evidence>
<organism evidence="1 2">
    <name type="scientific">Neisseria macacae ATCC 33926</name>
    <dbReference type="NCBI Taxonomy" id="997348"/>
    <lineage>
        <taxon>Bacteria</taxon>
        <taxon>Pseudomonadati</taxon>
        <taxon>Pseudomonadota</taxon>
        <taxon>Betaproteobacteria</taxon>
        <taxon>Neisseriales</taxon>
        <taxon>Neisseriaceae</taxon>
        <taxon>Neisseria</taxon>
    </lineage>
</organism>
<dbReference type="EMBL" id="AFQE01000030">
    <property type="protein sequence ID" value="EGQ77929.1"/>
    <property type="molecule type" value="Genomic_DNA"/>
</dbReference>
<evidence type="ECO:0000313" key="1">
    <source>
        <dbReference type="EMBL" id="EGQ77929.1"/>
    </source>
</evidence>
<protein>
    <submittedName>
        <fullName evidence="1">Uncharacterized protein</fullName>
    </submittedName>
</protein>